<dbReference type="SUPFAM" id="SSF53448">
    <property type="entry name" value="Nucleotide-diphospho-sugar transferases"/>
    <property type="match status" value="1"/>
</dbReference>
<dbReference type="EC" id="2.4.-.-" evidence="4"/>
<protein>
    <submittedName>
        <fullName evidence="4">Glycosyltransferase family 2 protein</fullName>
        <ecNumber evidence="4">2.4.-.-</ecNumber>
    </submittedName>
</protein>
<dbReference type="GO" id="GO:0016757">
    <property type="term" value="F:glycosyltransferase activity"/>
    <property type="evidence" value="ECO:0007669"/>
    <property type="project" value="UniProtKB-KW"/>
</dbReference>
<evidence type="ECO:0000256" key="2">
    <source>
        <dbReference type="ARBA" id="ARBA00022679"/>
    </source>
</evidence>
<accession>A0ABU5FT22</accession>
<evidence type="ECO:0000259" key="3">
    <source>
        <dbReference type="Pfam" id="PF00535"/>
    </source>
</evidence>
<dbReference type="RefSeq" id="WP_036757202.1">
    <property type="nucleotide sequence ID" value="NZ_JAXHDO010000004.1"/>
</dbReference>
<dbReference type="CDD" id="cd00761">
    <property type="entry name" value="Glyco_tranf_GTA_type"/>
    <property type="match status" value="1"/>
</dbReference>
<dbReference type="Pfam" id="PF00535">
    <property type="entry name" value="Glycos_transf_2"/>
    <property type="match status" value="1"/>
</dbReference>
<organism evidence="4 5">
    <name type="scientific">Streptococcus wuxiensis</name>
    <dbReference type="NCBI Taxonomy" id="3095078"/>
    <lineage>
        <taxon>Bacteria</taxon>
        <taxon>Bacillati</taxon>
        <taxon>Bacillota</taxon>
        <taxon>Bacilli</taxon>
        <taxon>Lactobacillales</taxon>
        <taxon>Streptococcaceae</taxon>
        <taxon>Streptococcus</taxon>
    </lineage>
</organism>
<dbReference type="PANTHER" id="PTHR22916:SF51">
    <property type="entry name" value="GLYCOSYLTRANSFERASE EPSH-RELATED"/>
    <property type="match status" value="1"/>
</dbReference>
<dbReference type="Gene3D" id="3.90.550.10">
    <property type="entry name" value="Spore Coat Polysaccharide Biosynthesis Protein SpsA, Chain A"/>
    <property type="match status" value="1"/>
</dbReference>
<evidence type="ECO:0000256" key="1">
    <source>
        <dbReference type="ARBA" id="ARBA00022676"/>
    </source>
</evidence>
<feature type="domain" description="Glycosyltransferase 2-like" evidence="3">
    <location>
        <begin position="6"/>
        <end position="168"/>
    </location>
</feature>
<dbReference type="InterPro" id="IPR001173">
    <property type="entry name" value="Glyco_trans_2-like"/>
</dbReference>
<dbReference type="PANTHER" id="PTHR22916">
    <property type="entry name" value="GLYCOSYLTRANSFERASE"/>
    <property type="match status" value="1"/>
</dbReference>
<evidence type="ECO:0000313" key="5">
    <source>
        <dbReference type="Proteomes" id="UP001272345"/>
    </source>
</evidence>
<sequence length="322" mass="37120">MQEKISIIVPVYNVENYLERCVESILKQTYTNFELLLINDGSTDQSGDLCDQLVSKNENIKVFHLENAGVSNARNVGIQNSTGEWITFIDSDDFITPDYLETLISAVKSDISVGFSVARLHHVKNGQVTDLPEFSGQESIWSAEQTMKELLMTTRTSFFPVAKLFKKELIEDFKFSTDYHLAEDALFLTEVLLETKCKSVFIDKPIYYYDHREGSATTSVNSHVFDTIEVYKIIIPKVYQCFPQLKPELVNRESWSYITVYDKIIFTDSTEYQDEKTQLRKWIVSHTSQILSDPYFTSFRKIAILSLGISPWIYRQIVGLNK</sequence>
<name>A0ABU5FT22_9STRE</name>
<keyword evidence="1 4" id="KW-0328">Glycosyltransferase</keyword>
<dbReference type="InterPro" id="IPR029044">
    <property type="entry name" value="Nucleotide-diphossugar_trans"/>
</dbReference>
<reference evidence="4 5" key="1">
    <citation type="submission" date="2023-11" db="EMBL/GenBank/DDBJ databases">
        <title>Streptococcus wuxiensis sp. nov., Streptococcus jiangnanensis sp. nov., Streptococcus fermentans sp. nov., three novel members of the genus Streptococcus isolated from breast milk.</title>
        <authorList>
            <person name="Zhou Y."/>
            <person name="Yang B."/>
        </authorList>
    </citation>
    <scope>NUCLEOTIDE SEQUENCE [LARGE SCALE GENOMIC DNA]</scope>
    <source>
        <strain evidence="4 5">21WXBC0057M1</strain>
    </source>
</reference>
<evidence type="ECO:0000313" key="4">
    <source>
        <dbReference type="EMBL" id="MDY4337734.1"/>
    </source>
</evidence>
<gene>
    <name evidence="4" type="ORF">SPC83_06275</name>
</gene>
<dbReference type="Proteomes" id="UP001272345">
    <property type="component" value="Unassembled WGS sequence"/>
</dbReference>
<proteinExistence type="predicted"/>
<dbReference type="EMBL" id="JAXHDO010000004">
    <property type="protein sequence ID" value="MDY4337734.1"/>
    <property type="molecule type" value="Genomic_DNA"/>
</dbReference>
<comment type="caution">
    <text evidence="4">The sequence shown here is derived from an EMBL/GenBank/DDBJ whole genome shotgun (WGS) entry which is preliminary data.</text>
</comment>
<keyword evidence="2 4" id="KW-0808">Transferase</keyword>
<keyword evidence="5" id="KW-1185">Reference proteome</keyword>